<dbReference type="InterPro" id="IPR002104">
    <property type="entry name" value="Integrase_catalytic"/>
</dbReference>
<dbReference type="PROSITE" id="PS51898">
    <property type="entry name" value="TYR_RECOMBINASE"/>
    <property type="match status" value="1"/>
</dbReference>
<dbReference type="InterPro" id="IPR011010">
    <property type="entry name" value="DNA_brk_join_enz"/>
</dbReference>
<dbReference type="RefSeq" id="WP_037285664.1">
    <property type="nucleotide sequence ID" value="NZ_JEOB01000002.1"/>
</dbReference>
<feature type="domain" description="Core-binding (CB)" evidence="6">
    <location>
        <begin position="105"/>
        <end position="187"/>
    </location>
</feature>
<dbReference type="PATRIC" id="fig|1341156.4.peg.1378"/>
<dbReference type="InterPro" id="IPR010998">
    <property type="entry name" value="Integrase_recombinase_N"/>
</dbReference>
<keyword evidence="2 4" id="KW-0238">DNA-binding</keyword>
<dbReference type="SUPFAM" id="SSF56349">
    <property type="entry name" value="DNA breaking-rejoining enzymes"/>
    <property type="match status" value="1"/>
</dbReference>
<dbReference type="InterPro" id="IPR050090">
    <property type="entry name" value="Tyrosine_recombinase_XerCD"/>
</dbReference>
<dbReference type="Gene3D" id="1.10.150.130">
    <property type="match status" value="2"/>
</dbReference>
<evidence type="ECO:0000259" key="5">
    <source>
        <dbReference type="PROSITE" id="PS51898"/>
    </source>
</evidence>
<dbReference type="InterPro" id="IPR044068">
    <property type="entry name" value="CB"/>
</dbReference>
<comment type="caution">
    <text evidence="7">The sequence shown here is derived from an EMBL/GenBank/DDBJ whole genome shotgun (WGS) entry which is preliminary data.</text>
</comment>
<keyword evidence="3" id="KW-0233">DNA recombination</keyword>
<feature type="domain" description="Tyr recombinase" evidence="5">
    <location>
        <begin position="447"/>
        <end position="630"/>
    </location>
</feature>
<keyword evidence="8" id="KW-1185">Reference proteome</keyword>
<evidence type="ECO:0000259" key="6">
    <source>
        <dbReference type="PROSITE" id="PS51900"/>
    </source>
</evidence>
<dbReference type="AlphaFoldDB" id="A0A011UHD4"/>
<dbReference type="InterPro" id="IPR013762">
    <property type="entry name" value="Integrase-like_cat_sf"/>
</dbReference>
<dbReference type="GO" id="GO:0015074">
    <property type="term" value="P:DNA integration"/>
    <property type="evidence" value="ECO:0007669"/>
    <property type="project" value="InterPro"/>
</dbReference>
<evidence type="ECO:0008006" key="9">
    <source>
        <dbReference type="Google" id="ProtNLM"/>
    </source>
</evidence>
<dbReference type="PANTHER" id="PTHR30349">
    <property type="entry name" value="PHAGE INTEGRASE-RELATED"/>
    <property type="match status" value="1"/>
</dbReference>
<dbReference type="Proteomes" id="UP000021369">
    <property type="component" value="Unassembled WGS sequence"/>
</dbReference>
<dbReference type="Pfam" id="PF00589">
    <property type="entry name" value="Phage_integrase"/>
    <property type="match status" value="1"/>
</dbReference>
<dbReference type="GO" id="GO:0006310">
    <property type="term" value="P:DNA recombination"/>
    <property type="evidence" value="ECO:0007669"/>
    <property type="project" value="UniProtKB-KW"/>
</dbReference>
<accession>A0A011UHD4</accession>
<evidence type="ECO:0000256" key="4">
    <source>
        <dbReference type="PROSITE-ProRule" id="PRU01248"/>
    </source>
</evidence>
<gene>
    <name evidence="7" type="ORF">RASY3_04775</name>
</gene>
<evidence type="ECO:0000256" key="1">
    <source>
        <dbReference type="ARBA" id="ARBA00008857"/>
    </source>
</evidence>
<proteinExistence type="inferred from homology"/>
<evidence type="ECO:0000256" key="2">
    <source>
        <dbReference type="ARBA" id="ARBA00023125"/>
    </source>
</evidence>
<protein>
    <recommendedName>
        <fullName evidence="9">Integrase</fullName>
    </recommendedName>
</protein>
<name>A0A011UHD4_RUMAL</name>
<evidence type="ECO:0000313" key="7">
    <source>
        <dbReference type="EMBL" id="EXM40069.1"/>
    </source>
</evidence>
<reference evidence="7 8" key="1">
    <citation type="submission" date="2013-06" db="EMBL/GenBank/DDBJ databases">
        <title>Rumen cellulosomics: divergent fiber-degrading strategies revealed by comparative genome-wide analysis of six Ruminococcal strains.</title>
        <authorList>
            <person name="Dassa B."/>
            <person name="Borovok I."/>
            <person name="Lamed R."/>
            <person name="Flint H."/>
            <person name="Yeoman C.J."/>
            <person name="White B."/>
            <person name="Bayer E.A."/>
        </authorList>
    </citation>
    <scope>NUCLEOTIDE SEQUENCE [LARGE SCALE GENOMIC DNA]</scope>
    <source>
        <strain evidence="7 8">SY3</strain>
    </source>
</reference>
<dbReference type="Gene3D" id="1.10.443.10">
    <property type="entry name" value="Intergrase catalytic core"/>
    <property type="match status" value="1"/>
</dbReference>
<dbReference type="PROSITE" id="PS51900">
    <property type="entry name" value="CB"/>
    <property type="match status" value="1"/>
</dbReference>
<dbReference type="EMBL" id="JEOB01000002">
    <property type="protein sequence ID" value="EXM40069.1"/>
    <property type="molecule type" value="Genomic_DNA"/>
</dbReference>
<dbReference type="OrthoDB" id="9802329at2"/>
<comment type="similarity">
    <text evidence="1">Belongs to the 'phage' integrase family.</text>
</comment>
<dbReference type="GO" id="GO:0003677">
    <property type="term" value="F:DNA binding"/>
    <property type="evidence" value="ECO:0007669"/>
    <property type="project" value="UniProtKB-UniRule"/>
</dbReference>
<sequence length="645" mass="73808">MNEYRKNVTIVLNFLKERGYAQSTVKNHERFYTLLADDLAAKDITYSPEYGKALLSTLPVPAWLPKSRIENAACISKLDDAYIHGCIINAQASPRKSYSKLSLNSNFENHITRFLRSRENVFTESQIANVKRRCSLFLKCMQSKGRMDPSEITYGDIDSYHEELAHLKRISRVIEESTLHQFLQFLAESGKVPYGLYLRIYALETECSVNLDDFPPDEQSRLIKNSSEGQVRLSPERFLSEGLELIRLHQEAGYVQKYTEASKRAILQLYLFLDYHNLWYDPDMADIWLHSDCVKKRLFKGCSWNTARHILFMFSDYVTSGSVHFEKKLPRGINGINNIPEWCLTPLLDFAESRRKMKLDENTVKNDIYSILRFCRFIIGEGLSSYGDVNVSHLADFNLADHHGTPEGKNACNNRVKRFLKYLYRKGLNANPSLYMALGCSAAPVETVVVVLTSSEIEEIKTFVGNAYTDLEIRDSAVIMLGLEMGMRSSDIANLKLENIDWKNRSILYRQNKTDADVWVPMPVAVGNAIFRYLKMARPRMAVCRNVFVDFKAPFSGMSRNICYSALKRALPDRDVRGSGFHVTRKTFSTNRLRNGVRPESIADVIGHRDTESLKHYLSLDDERMAVCPLSLADLRLEMEGSDAL</sequence>
<evidence type="ECO:0000313" key="8">
    <source>
        <dbReference type="Proteomes" id="UP000021369"/>
    </source>
</evidence>
<evidence type="ECO:0000256" key="3">
    <source>
        <dbReference type="ARBA" id="ARBA00023172"/>
    </source>
</evidence>
<organism evidence="7 8">
    <name type="scientific">Ruminococcus albus SY3</name>
    <dbReference type="NCBI Taxonomy" id="1341156"/>
    <lineage>
        <taxon>Bacteria</taxon>
        <taxon>Bacillati</taxon>
        <taxon>Bacillota</taxon>
        <taxon>Clostridia</taxon>
        <taxon>Eubacteriales</taxon>
        <taxon>Oscillospiraceae</taxon>
        <taxon>Ruminococcus</taxon>
    </lineage>
</organism>
<dbReference type="PANTHER" id="PTHR30349:SF41">
    <property type="entry name" value="INTEGRASE_RECOMBINASE PROTEIN MJ0367-RELATED"/>
    <property type="match status" value="1"/>
</dbReference>